<dbReference type="PANTHER" id="PTHR40626:SF18">
    <property type="entry name" value="NICOTINATE CATABOLISM CLUSTER-SPECIFIC TRANSCRIPTION FACTOR"/>
    <property type="match status" value="1"/>
</dbReference>
<accession>A0A9P5DS59</accession>
<dbReference type="InterPro" id="IPR007219">
    <property type="entry name" value="XnlR_reg_dom"/>
</dbReference>
<keyword evidence="3" id="KW-0677">Repeat</keyword>
<dbReference type="OrthoDB" id="1405595at2759"/>
<keyword evidence="2" id="KW-0479">Metal-binding</keyword>
<dbReference type="AlphaFoldDB" id="A0A9P5DS59"/>
<name>A0A9P5DS59_9HYPO</name>
<dbReference type="InterPro" id="IPR051059">
    <property type="entry name" value="VerF-like"/>
</dbReference>
<feature type="region of interest" description="Disordered" evidence="7">
    <location>
        <begin position="191"/>
        <end position="239"/>
    </location>
</feature>
<evidence type="ECO:0000256" key="1">
    <source>
        <dbReference type="ARBA" id="ARBA00004123"/>
    </source>
</evidence>
<keyword evidence="5" id="KW-0862">Zinc</keyword>
<dbReference type="GO" id="GO:0000981">
    <property type="term" value="F:DNA-binding transcription factor activity, RNA polymerase II-specific"/>
    <property type="evidence" value="ECO:0007669"/>
    <property type="project" value="InterPro"/>
</dbReference>
<dbReference type="GO" id="GO:0000785">
    <property type="term" value="C:chromatin"/>
    <property type="evidence" value="ECO:0007669"/>
    <property type="project" value="TreeGrafter"/>
</dbReference>
<dbReference type="GO" id="GO:0006351">
    <property type="term" value="P:DNA-templated transcription"/>
    <property type="evidence" value="ECO:0007669"/>
    <property type="project" value="InterPro"/>
</dbReference>
<dbReference type="Proteomes" id="UP000730481">
    <property type="component" value="Unassembled WGS sequence"/>
</dbReference>
<evidence type="ECO:0000256" key="5">
    <source>
        <dbReference type="ARBA" id="ARBA00022833"/>
    </source>
</evidence>
<evidence type="ECO:0000256" key="3">
    <source>
        <dbReference type="ARBA" id="ARBA00022737"/>
    </source>
</evidence>
<dbReference type="GO" id="GO:0008270">
    <property type="term" value="F:zinc ion binding"/>
    <property type="evidence" value="ECO:0007669"/>
    <property type="project" value="UniProtKB-KW"/>
</dbReference>
<evidence type="ECO:0000313" key="9">
    <source>
        <dbReference type="EMBL" id="KAF4335201.1"/>
    </source>
</evidence>
<comment type="subcellular location">
    <subcellularLocation>
        <location evidence="1">Nucleus</location>
    </subcellularLocation>
</comment>
<evidence type="ECO:0000256" key="4">
    <source>
        <dbReference type="ARBA" id="ARBA00022771"/>
    </source>
</evidence>
<feature type="compositionally biased region" description="Polar residues" evidence="7">
    <location>
        <begin position="197"/>
        <end position="225"/>
    </location>
</feature>
<feature type="region of interest" description="Disordered" evidence="7">
    <location>
        <begin position="91"/>
        <end position="113"/>
    </location>
</feature>
<dbReference type="GO" id="GO:0005634">
    <property type="term" value="C:nucleus"/>
    <property type="evidence" value="ECO:0007669"/>
    <property type="project" value="UniProtKB-SubCell"/>
</dbReference>
<evidence type="ECO:0000256" key="2">
    <source>
        <dbReference type="ARBA" id="ARBA00022723"/>
    </source>
</evidence>
<proteinExistence type="predicted"/>
<evidence type="ECO:0000256" key="7">
    <source>
        <dbReference type="SAM" id="MobiDB-lite"/>
    </source>
</evidence>
<dbReference type="GO" id="GO:0000978">
    <property type="term" value="F:RNA polymerase II cis-regulatory region sequence-specific DNA binding"/>
    <property type="evidence" value="ECO:0007669"/>
    <property type="project" value="InterPro"/>
</dbReference>
<feature type="domain" description="Xylanolytic transcriptional activator regulatory" evidence="8">
    <location>
        <begin position="297"/>
        <end position="396"/>
    </location>
</feature>
<evidence type="ECO:0000313" key="10">
    <source>
        <dbReference type="Proteomes" id="UP000730481"/>
    </source>
</evidence>
<dbReference type="Pfam" id="PF04082">
    <property type="entry name" value="Fungal_trans"/>
    <property type="match status" value="1"/>
</dbReference>
<gene>
    <name evidence="9" type="ORF">FBEOM_10945</name>
</gene>
<evidence type="ECO:0000256" key="6">
    <source>
        <dbReference type="ARBA" id="ARBA00023242"/>
    </source>
</evidence>
<organism evidence="9 10">
    <name type="scientific">Fusarium beomiforme</name>
    <dbReference type="NCBI Taxonomy" id="44412"/>
    <lineage>
        <taxon>Eukaryota</taxon>
        <taxon>Fungi</taxon>
        <taxon>Dikarya</taxon>
        <taxon>Ascomycota</taxon>
        <taxon>Pezizomycotina</taxon>
        <taxon>Sordariomycetes</taxon>
        <taxon>Hypocreomycetidae</taxon>
        <taxon>Hypocreales</taxon>
        <taxon>Nectriaceae</taxon>
        <taxon>Fusarium</taxon>
        <taxon>Fusarium burgessii species complex</taxon>
    </lineage>
</organism>
<keyword evidence="10" id="KW-1185">Reference proteome</keyword>
<evidence type="ECO:0000259" key="8">
    <source>
        <dbReference type="Pfam" id="PF04082"/>
    </source>
</evidence>
<reference evidence="9" key="1">
    <citation type="journal article" date="2017" name="Mycologia">
        <title>Fusarium algeriense, sp. nov., a novel toxigenic crown rot pathogen of durum wheat from Algeria is nested in the Fusarium burgessii species complex.</title>
        <authorList>
            <person name="Laraba I."/>
            <person name="Keddad A."/>
            <person name="Boureghda H."/>
            <person name="Abdallah N."/>
            <person name="Vaughan M.M."/>
            <person name="Proctor R.H."/>
            <person name="Busman M."/>
            <person name="O'Donnell K."/>
        </authorList>
    </citation>
    <scope>NUCLEOTIDE SEQUENCE</scope>
    <source>
        <strain evidence="9">NRRL 25174</strain>
    </source>
</reference>
<dbReference type="EMBL" id="PVQB02000579">
    <property type="protein sequence ID" value="KAF4335201.1"/>
    <property type="molecule type" value="Genomic_DNA"/>
</dbReference>
<keyword evidence="6" id="KW-0539">Nucleus</keyword>
<dbReference type="CDD" id="cd12148">
    <property type="entry name" value="fungal_TF_MHR"/>
    <property type="match status" value="1"/>
</dbReference>
<protein>
    <submittedName>
        <fullName evidence="9">C2H2 zinc finger</fullName>
    </submittedName>
</protein>
<keyword evidence="4" id="KW-0863">Zinc-finger</keyword>
<sequence>MRRATRFGHELVLTIFFSERHKARHASKDRLAGGLGLGILRTKRHRRGRLVMPRSPQSTGAIASATITGQFIDGNTTPLVSDMKAIKGSNESTVGTLDTSQPSETNQSASFPDTASADLYRGMLDGDGLDFIELGDMYHDSNFDFMHFNVTGGVESPTDFRGSTLVSAQDGLSILPSDSFHSIDNQLSPAPIMDAITPNSPMVRTPTASQSPEPFQDSDPSSTEAWSRGENGKSSSAEDVDSLCSLGRLGLNNLHLTETKRGEILSLVSDMRPVYPDGTLIDESTANLSLVQMQGYLDLFFSNFNSCYPMIHSPTIELLDAEPLFLLSLIVLGATYKEKEDHQLSVCLYDAMMPYIMSGLNVITVPDLSILQTFMILECYGMYRAGSYQRENAILMHTFLFNVSPPSDFGLLDG</sequence>
<dbReference type="PANTHER" id="PTHR40626">
    <property type="entry name" value="MIP31509P"/>
    <property type="match status" value="1"/>
</dbReference>
<reference evidence="9" key="2">
    <citation type="submission" date="2020-02" db="EMBL/GenBank/DDBJ databases">
        <title>Identification and distribution of gene clusters putatively required for synthesis of sphingolipid metabolism inhibitors in phylogenetically diverse species of the filamentous fungus Fusarium.</title>
        <authorList>
            <person name="Kim H.-S."/>
            <person name="Busman M."/>
            <person name="Brown D.W."/>
            <person name="Divon H."/>
            <person name="Uhlig S."/>
            <person name="Proctor R.H."/>
        </authorList>
    </citation>
    <scope>NUCLEOTIDE SEQUENCE</scope>
    <source>
        <strain evidence="9">NRRL 25174</strain>
    </source>
</reference>
<comment type="caution">
    <text evidence="9">The sequence shown here is derived from an EMBL/GenBank/DDBJ whole genome shotgun (WGS) entry which is preliminary data.</text>
</comment>